<sequence>MQIEFGPYSEMGKAWMQPSTDGSPYAMRVIQQALVTDAQGQQTLFFAASGQTSDSFPHHKSAVFVVPVSRVAQSGVLQYRKMPLEDELERGMGLDAHDLELVSLGAGVQAWLVNVQQAFHGEELTEQRTDVWVLAFFGGEIHRLASIPTLVEGDGNCQDLDAEFAHWQARRTDPANRPDPAHPATTAPAADPSSQSPEAPAREDGPPPRCYRVQVDYRFAPGAAGSLASLELVQRGWRGQELLPAQQWTVRFNPRSLTYPLPAGVGNPVDD</sequence>
<evidence type="ECO:0000313" key="2">
    <source>
        <dbReference type="EMBL" id="MBH9579294.1"/>
    </source>
</evidence>
<organism evidence="2 3">
    <name type="scientific">Inhella proteolytica</name>
    <dbReference type="NCBI Taxonomy" id="2795029"/>
    <lineage>
        <taxon>Bacteria</taxon>
        <taxon>Pseudomonadati</taxon>
        <taxon>Pseudomonadota</taxon>
        <taxon>Betaproteobacteria</taxon>
        <taxon>Burkholderiales</taxon>
        <taxon>Sphaerotilaceae</taxon>
        <taxon>Inhella</taxon>
    </lineage>
</organism>
<protein>
    <submittedName>
        <fullName evidence="2">Uncharacterized protein</fullName>
    </submittedName>
</protein>
<name>A0A931J470_9BURK</name>
<accession>A0A931J470</accession>
<reference evidence="2" key="1">
    <citation type="submission" date="2020-12" db="EMBL/GenBank/DDBJ databases">
        <title>The genome sequence of Inhella sp. 1Y17.</title>
        <authorList>
            <person name="Liu Y."/>
        </authorList>
    </citation>
    <scope>NUCLEOTIDE SEQUENCE</scope>
    <source>
        <strain evidence="2">1Y17</strain>
    </source>
</reference>
<evidence type="ECO:0000256" key="1">
    <source>
        <dbReference type="SAM" id="MobiDB-lite"/>
    </source>
</evidence>
<feature type="region of interest" description="Disordered" evidence="1">
    <location>
        <begin position="172"/>
        <end position="210"/>
    </location>
</feature>
<dbReference type="AlphaFoldDB" id="A0A931J470"/>
<comment type="caution">
    <text evidence="2">The sequence shown here is derived from an EMBL/GenBank/DDBJ whole genome shotgun (WGS) entry which is preliminary data.</text>
</comment>
<proteinExistence type="predicted"/>
<feature type="compositionally biased region" description="Low complexity" evidence="1">
    <location>
        <begin position="182"/>
        <end position="199"/>
    </location>
</feature>
<dbReference type="EMBL" id="JAEDAK010000020">
    <property type="protein sequence ID" value="MBH9579294.1"/>
    <property type="molecule type" value="Genomic_DNA"/>
</dbReference>
<dbReference type="RefSeq" id="WP_198113100.1">
    <property type="nucleotide sequence ID" value="NZ_JAEDAK010000020.1"/>
</dbReference>
<gene>
    <name evidence="2" type="ORF">I7X39_20555</name>
</gene>
<keyword evidence="3" id="KW-1185">Reference proteome</keyword>
<evidence type="ECO:0000313" key="3">
    <source>
        <dbReference type="Proteomes" id="UP000613266"/>
    </source>
</evidence>
<dbReference type="Proteomes" id="UP000613266">
    <property type="component" value="Unassembled WGS sequence"/>
</dbReference>